<keyword evidence="2" id="KW-1185">Reference proteome</keyword>
<sequence>MRAGWLAGWLAGGRAEQALERYRATMALLFPIAFAVVRHGGIRTVCGRCRKVKVVIVNYVRTDKYRQNCNTLRTSTHAIRNKDVKKRL</sequence>
<evidence type="ECO:0000313" key="1">
    <source>
        <dbReference type="EMBL" id="KAH3842405.1"/>
    </source>
</evidence>
<protein>
    <submittedName>
        <fullName evidence="1">Uncharacterized protein</fullName>
    </submittedName>
</protein>
<gene>
    <name evidence="1" type="ORF">DPMN_115901</name>
</gene>
<accession>A0A9D4KM24</accession>
<dbReference type="EMBL" id="JAIWYP010000004">
    <property type="protein sequence ID" value="KAH3842405.1"/>
    <property type="molecule type" value="Genomic_DNA"/>
</dbReference>
<dbReference type="AlphaFoldDB" id="A0A9D4KM24"/>
<dbReference type="Proteomes" id="UP000828390">
    <property type="component" value="Unassembled WGS sequence"/>
</dbReference>
<comment type="caution">
    <text evidence="1">The sequence shown here is derived from an EMBL/GenBank/DDBJ whole genome shotgun (WGS) entry which is preliminary data.</text>
</comment>
<proteinExistence type="predicted"/>
<reference evidence="1" key="2">
    <citation type="submission" date="2020-11" db="EMBL/GenBank/DDBJ databases">
        <authorList>
            <person name="McCartney M.A."/>
            <person name="Auch B."/>
            <person name="Kono T."/>
            <person name="Mallez S."/>
            <person name="Becker A."/>
            <person name="Gohl D.M."/>
            <person name="Silverstein K.A.T."/>
            <person name="Koren S."/>
            <person name="Bechman K.B."/>
            <person name="Herman A."/>
            <person name="Abrahante J.E."/>
            <person name="Garbe J."/>
        </authorList>
    </citation>
    <scope>NUCLEOTIDE SEQUENCE</scope>
    <source>
        <strain evidence="1">Duluth1</strain>
        <tissue evidence="1">Whole animal</tissue>
    </source>
</reference>
<evidence type="ECO:0000313" key="2">
    <source>
        <dbReference type="Proteomes" id="UP000828390"/>
    </source>
</evidence>
<reference evidence="1" key="1">
    <citation type="journal article" date="2019" name="bioRxiv">
        <title>The Genome of the Zebra Mussel, Dreissena polymorpha: A Resource for Invasive Species Research.</title>
        <authorList>
            <person name="McCartney M.A."/>
            <person name="Auch B."/>
            <person name="Kono T."/>
            <person name="Mallez S."/>
            <person name="Zhang Y."/>
            <person name="Obille A."/>
            <person name="Becker A."/>
            <person name="Abrahante J.E."/>
            <person name="Garbe J."/>
            <person name="Badalamenti J.P."/>
            <person name="Herman A."/>
            <person name="Mangelson H."/>
            <person name="Liachko I."/>
            <person name="Sullivan S."/>
            <person name="Sone E.D."/>
            <person name="Koren S."/>
            <person name="Silverstein K.A.T."/>
            <person name="Beckman K.B."/>
            <person name="Gohl D.M."/>
        </authorList>
    </citation>
    <scope>NUCLEOTIDE SEQUENCE</scope>
    <source>
        <strain evidence="1">Duluth1</strain>
        <tissue evidence="1">Whole animal</tissue>
    </source>
</reference>
<organism evidence="1 2">
    <name type="scientific">Dreissena polymorpha</name>
    <name type="common">Zebra mussel</name>
    <name type="synonym">Mytilus polymorpha</name>
    <dbReference type="NCBI Taxonomy" id="45954"/>
    <lineage>
        <taxon>Eukaryota</taxon>
        <taxon>Metazoa</taxon>
        <taxon>Spiralia</taxon>
        <taxon>Lophotrochozoa</taxon>
        <taxon>Mollusca</taxon>
        <taxon>Bivalvia</taxon>
        <taxon>Autobranchia</taxon>
        <taxon>Heteroconchia</taxon>
        <taxon>Euheterodonta</taxon>
        <taxon>Imparidentia</taxon>
        <taxon>Neoheterodontei</taxon>
        <taxon>Myida</taxon>
        <taxon>Dreissenoidea</taxon>
        <taxon>Dreissenidae</taxon>
        <taxon>Dreissena</taxon>
    </lineage>
</organism>
<name>A0A9D4KM24_DREPO</name>